<organism evidence="10 11">
    <name type="scientific">Alkalicoccus saliphilus</name>
    <dbReference type="NCBI Taxonomy" id="200989"/>
    <lineage>
        <taxon>Bacteria</taxon>
        <taxon>Bacillati</taxon>
        <taxon>Bacillota</taxon>
        <taxon>Bacilli</taxon>
        <taxon>Bacillales</taxon>
        <taxon>Bacillaceae</taxon>
        <taxon>Alkalicoccus</taxon>
    </lineage>
</organism>
<dbReference type="PANTHER" id="PTHR43853:SF21">
    <property type="entry name" value="STEROID 3-KETOACYL-COA THIOLASE"/>
    <property type="match status" value="1"/>
</dbReference>
<dbReference type="InterPro" id="IPR020615">
    <property type="entry name" value="Thiolase_acyl_enz_int_AS"/>
</dbReference>
<comment type="similarity">
    <text evidence="2 7">Belongs to the thiolase-like superfamily. Thiolase family.</text>
</comment>
<evidence type="ECO:0000259" key="9">
    <source>
        <dbReference type="Pfam" id="PF02803"/>
    </source>
</evidence>
<evidence type="ECO:0000256" key="6">
    <source>
        <dbReference type="PIRSR" id="PIRSR000429-1"/>
    </source>
</evidence>
<dbReference type="EC" id="2.3.1.16" evidence="5"/>
<gene>
    <name evidence="10" type="ORF">C6Y45_08875</name>
</gene>
<evidence type="ECO:0000256" key="1">
    <source>
        <dbReference type="ARBA" id="ARBA00005189"/>
    </source>
</evidence>
<sequence length="393" mass="41783">MKEAVIVAGARTPVGKAKKGTFASVRPDDLAAVTIKETLKRANNFDPQRVEDVIIGCAMPEAEQGMNMARNISALAGLPQQVPAITINRYCSSGLQSIAYGAERIMLGQSEAIIAGGAESMSLIPMGGHVIAPNPSLVENAPEYYMGMGFTAEEVAKRYGVSREDQDAFAAESHKRAADAVKNGRFDDEIVPVPVTLRGVDGNNKLWEKEVTHSRDEGIREDTTKESLGQLRPAFNPYNGTVTAGNASQMSDGAASVLVMDREKAEQDGLQPLVKFRSFAVAGVAPEVMGIGPVEAIPKAVKQAGLSLEDIGLFELNEAFASQSLQVIRHLNLDHNKVNVNGGAIALGHPLGCTGTKLTLSLIHEMKRRNEQFGVVTMCIGGGMGAAGVFELL</sequence>
<dbReference type="InterPro" id="IPR016039">
    <property type="entry name" value="Thiolase-like"/>
</dbReference>
<dbReference type="Gene3D" id="3.40.47.10">
    <property type="match status" value="2"/>
</dbReference>
<dbReference type="RefSeq" id="WP_107584870.1">
    <property type="nucleotide sequence ID" value="NZ_PZJJ01000012.1"/>
</dbReference>
<reference evidence="10 11" key="1">
    <citation type="submission" date="2018-03" db="EMBL/GenBank/DDBJ databases">
        <title>Alkalicoccus saliphilus sp. nov., isolated from a mineral pool.</title>
        <authorList>
            <person name="Zhao B."/>
        </authorList>
    </citation>
    <scope>NUCLEOTIDE SEQUENCE [LARGE SCALE GENOMIC DNA]</scope>
    <source>
        <strain evidence="10 11">6AG</strain>
    </source>
</reference>
<dbReference type="GO" id="GO:0006635">
    <property type="term" value="P:fatty acid beta-oxidation"/>
    <property type="evidence" value="ECO:0007669"/>
    <property type="project" value="TreeGrafter"/>
</dbReference>
<dbReference type="OrthoDB" id="9764892at2"/>
<keyword evidence="3 7" id="KW-0808">Transferase</keyword>
<dbReference type="InterPro" id="IPR020610">
    <property type="entry name" value="Thiolase_AS"/>
</dbReference>
<evidence type="ECO:0000313" key="10">
    <source>
        <dbReference type="EMBL" id="PTL38893.1"/>
    </source>
</evidence>
<dbReference type="InterPro" id="IPR002155">
    <property type="entry name" value="Thiolase"/>
</dbReference>
<evidence type="ECO:0000256" key="7">
    <source>
        <dbReference type="RuleBase" id="RU003557"/>
    </source>
</evidence>
<feature type="domain" description="Thiolase C-terminal" evidence="9">
    <location>
        <begin position="271"/>
        <end position="391"/>
    </location>
</feature>
<dbReference type="FunFam" id="3.40.47.10:FF:000010">
    <property type="entry name" value="Acetyl-CoA acetyltransferase (Thiolase)"/>
    <property type="match status" value="1"/>
</dbReference>
<dbReference type="Proteomes" id="UP000240509">
    <property type="component" value="Unassembled WGS sequence"/>
</dbReference>
<dbReference type="CDD" id="cd00751">
    <property type="entry name" value="thiolase"/>
    <property type="match status" value="1"/>
</dbReference>
<dbReference type="NCBIfam" id="NF005805">
    <property type="entry name" value="PRK07661.1"/>
    <property type="match status" value="1"/>
</dbReference>
<feature type="active site" description="Proton acceptor" evidence="6">
    <location>
        <position position="349"/>
    </location>
</feature>
<keyword evidence="11" id="KW-1185">Reference proteome</keyword>
<comment type="pathway">
    <text evidence="1">Lipid metabolism.</text>
</comment>
<dbReference type="InterPro" id="IPR020616">
    <property type="entry name" value="Thiolase_N"/>
</dbReference>
<evidence type="ECO:0000256" key="3">
    <source>
        <dbReference type="ARBA" id="ARBA00022679"/>
    </source>
</evidence>
<dbReference type="GO" id="GO:0010124">
    <property type="term" value="P:phenylacetate catabolic process"/>
    <property type="evidence" value="ECO:0007669"/>
    <property type="project" value="TreeGrafter"/>
</dbReference>
<dbReference type="PROSITE" id="PS00099">
    <property type="entry name" value="THIOLASE_3"/>
    <property type="match status" value="1"/>
</dbReference>
<feature type="active site" description="Acyl-thioester intermediate" evidence="6">
    <location>
        <position position="91"/>
    </location>
</feature>
<evidence type="ECO:0000256" key="4">
    <source>
        <dbReference type="ARBA" id="ARBA00023315"/>
    </source>
</evidence>
<evidence type="ECO:0000256" key="2">
    <source>
        <dbReference type="ARBA" id="ARBA00010982"/>
    </source>
</evidence>
<dbReference type="InterPro" id="IPR020617">
    <property type="entry name" value="Thiolase_C"/>
</dbReference>
<dbReference type="Pfam" id="PF02803">
    <property type="entry name" value="Thiolase_C"/>
    <property type="match status" value="1"/>
</dbReference>
<dbReference type="PROSITE" id="PS00098">
    <property type="entry name" value="THIOLASE_1"/>
    <property type="match status" value="1"/>
</dbReference>
<dbReference type="InterPro" id="IPR020613">
    <property type="entry name" value="Thiolase_CS"/>
</dbReference>
<dbReference type="NCBIfam" id="TIGR01930">
    <property type="entry name" value="AcCoA-C-Actrans"/>
    <property type="match status" value="1"/>
</dbReference>
<dbReference type="PROSITE" id="PS00737">
    <property type="entry name" value="THIOLASE_2"/>
    <property type="match status" value="1"/>
</dbReference>
<evidence type="ECO:0000313" key="11">
    <source>
        <dbReference type="Proteomes" id="UP000240509"/>
    </source>
</evidence>
<dbReference type="GO" id="GO:0003988">
    <property type="term" value="F:acetyl-CoA C-acyltransferase activity"/>
    <property type="evidence" value="ECO:0007669"/>
    <property type="project" value="UniProtKB-EC"/>
</dbReference>
<dbReference type="GO" id="GO:0005737">
    <property type="term" value="C:cytoplasm"/>
    <property type="evidence" value="ECO:0007669"/>
    <property type="project" value="UniProtKB-ARBA"/>
</dbReference>
<evidence type="ECO:0000259" key="8">
    <source>
        <dbReference type="Pfam" id="PF00108"/>
    </source>
</evidence>
<dbReference type="Pfam" id="PF00108">
    <property type="entry name" value="Thiolase_N"/>
    <property type="match status" value="1"/>
</dbReference>
<dbReference type="PIRSF" id="PIRSF000429">
    <property type="entry name" value="Ac-CoA_Ac_transf"/>
    <property type="match status" value="1"/>
</dbReference>
<feature type="domain" description="Thiolase N-terminal" evidence="8">
    <location>
        <begin position="5"/>
        <end position="262"/>
    </location>
</feature>
<proteinExistence type="inferred from homology"/>
<protein>
    <recommendedName>
        <fullName evidence="5">acetyl-CoA C-acyltransferase</fullName>
        <ecNumber evidence="5">2.3.1.16</ecNumber>
    </recommendedName>
</protein>
<feature type="active site" description="Proton acceptor" evidence="6">
    <location>
        <position position="379"/>
    </location>
</feature>
<dbReference type="EMBL" id="PZJJ01000012">
    <property type="protein sequence ID" value="PTL38893.1"/>
    <property type="molecule type" value="Genomic_DNA"/>
</dbReference>
<dbReference type="AlphaFoldDB" id="A0A2T4U657"/>
<evidence type="ECO:0000256" key="5">
    <source>
        <dbReference type="ARBA" id="ARBA00024073"/>
    </source>
</evidence>
<name>A0A2T4U657_9BACI</name>
<comment type="caution">
    <text evidence="10">The sequence shown here is derived from an EMBL/GenBank/DDBJ whole genome shotgun (WGS) entry which is preliminary data.</text>
</comment>
<dbReference type="PANTHER" id="PTHR43853">
    <property type="entry name" value="3-KETOACYL-COA THIOLASE, PEROXISOMAL"/>
    <property type="match status" value="1"/>
</dbReference>
<dbReference type="SUPFAM" id="SSF53901">
    <property type="entry name" value="Thiolase-like"/>
    <property type="match status" value="2"/>
</dbReference>
<keyword evidence="4 7" id="KW-0012">Acyltransferase</keyword>
<accession>A0A2T4U657</accession>
<dbReference type="InterPro" id="IPR050215">
    <property type="entry name" value="Thiolase-like_sf_Thiolase"/>
</dbReference>